<evidence type="ECO:0000313" key="7">
    <source>
        <dbReference type="Proteomes" id="UP000600449"/>
    </source>
</evidence>
<evidence type="ECO:0000313" key="6">
    <source>
        <dbReference type="EMBL" id="GGK34668.1"/>
    </source>
</evidence>
<evidence type="ECO:0000256" key="2">
    <source>
        <dbReference type="ARBA" id="ARBA00022448"/>
    </source>
</evidence>
<evidence type="ECO:0000256" key="4">
    <source>
        <dbReference type="ARBA" id="ARBA00022840"/>
    </source>
</evidence>
<dbReference type="PANTHER" id="PTHR42788:SF19">
    <property type="entry name" value="ALIPHATIC SULFONATES IMPORT ATP-BINDING PROTEIN SSUB 2"/>
    <property type="match status" value="1"/>
</dbReference>
<comment type="similarity">
    <text evidence="1">Belongs to the ABC transporter superfamily.</text>
</comment>
<dbReference type="GO" id="GO:0005524">
    <property type="term" value="F:ATP binding"/>
    <property type="evidence" value="ECO:0007669"/>
    <property type="project" value="UniProtKB-KW"/>
</dbReference>
<dbReference type="SUPFAM" id="SSF52540">
    <property type="entry name" value="P-loop containing nucleoside triphosphate hydrolases"/>
    <property type="match status" value="1"/>
</dbReference>
<dbReference type="InterPro" id="IPR003593">
    <property type="entry name" value="AAA+_ATPase"/>
</dbReference>
<dbReference type="PROSITE" id="PS00211">
    <property type="entry name" value="ABC_TRANSPORTER_1"/>
    <property type="match status" value="1"/>
</dbReference>
<dbReference type="InterPro" id="IPR003439">
    <property type="entry name" value="ABC_transporter-like_ATP-bd"/>
</dbReference>
<keyword evidence="7" id="KW-1185">Reference proteome</keyword>
<organism evidence="6 7">
    <name type="scientific">Salinarimonas ramus</name>
    <dbReference type="NCBI Taxonomy" id="690164"/>
    <lineage>
        <taxon>Bacteria</taxon>
        <taxon>Pseudomonadati</taxon>
        <taxon>Pseudomonadota</taxon>
        <taxon>Alphaproteobacteria</taxon>
        <taxon>Hyphomicrobiales</taxon>
        <taxon>Salinarimonadaceae</taxon>
        <taxon>Salinarimonas</taxon>
    </lineage>
</organism>
<keyword evidence="4 6" id="KW-0067">ATP-binding</keyword>
<sequence>MSAIQARPAPDQPPSRAPSLVALEGVDKTFANGTVALSGLDLDIRENEFVSLLGPSGCGKSTALRILAGLVAPSTGRVAWAGGGTGEDHRGEIGFVFQEPTLMPWASVADNVFLPLRLRGVARARAQEAIDASLALVGLSKFAHAYPRELSGGMKMRVSIARALSLRPRILLMDEPFAALDEITRFKLNDDLLRLQQEFGCTIVFVTHSVYESVYLSTRIVVMAARPGRIVAEIPVEEPIPRDETFRTTPLYGRLCREASAALHGAMGAQEHL</sequence>
<dbReference type="EMBL" id="BMMF01000005">
    <property type="protein sequence ID" value="GGK34668.1"/>
    <property type="molecule type" value="Genomic_DNA"/>
</dbReference>
<dbReference type="Proteomes" id="UP000600449">
    <property type="component" value="Unassembled WGS sequence"/>
</dbReference>
<gene>
    <name evidence="6" type="ORF">GCM10011322_21730</name>
</gene>
<evidence type="ECO:0000259" key="5">
    <source>
        <dbReference type="PROSITE" id="PS50893"/>
    </source>
</evidence>
<keyword evidence="3" id="KW-0547">Nucleotide-binding</keyword>
<dbReference type="Pfam" id="PF00005">
    <property type="entry name" value="ABC_tran"/>
    <property type="match status" value="1"/>
</dbReference>
<evidence type="ECO:0000256" key="3">
    <source>
        <dbReference type="ARBA" id="ARBA00022741"/>
    </source>
</evidence>
<proteinExistence type="inferred from homology"/>
<dbReference type="SMART" id="SM00382">
    <property type="entry name" value="AAA"/>
    <property type="match status" value="1"/>
</dbReference>
<reference evidence="6 7" key="1">
    <citation type="journal article" date="2014" name="Int. J. Syst. Evol. Microbiol.">
        <title>Complete genome sequence of Corynebacterium casei LMG S-19264T (=DSM 44701T), isolated from a smear-ripened cheese.</title>
        <authorList>
            <consortium name="US DOE Joint Genome Institute (JGI-PGF)"/>
            <person name="Walter F."/>
            <person name="Albersmeier A."/>
            <person name="Kalinowski J."/>
            <person name="Ruckert C."/>
        </authorList>
    </citation>
    <scope>NUCLEOTIDE SEQUENCE [LARGE SCALE GENOMIC DNA]</scope>
    <source>
        <strain evidence="6 7">CGMCC 1.9161</strain>
    </source>
</reference>
<dbReference type="PROSITE" id="PS50893">
    <property type="entry name" value="ABC_TRANSPORTER_2"/>
    <property type="match status" value="1"/>
</dbReference>
<evidence type="ECO:0000256" key="1">
    <source>
        <dbReference type="ARBA" id="ARBA00005417"/>
    </source>
</evidence>
<dbReference type="InterPro" id="IPR017871">
    <property type="entry name" value="ABC_transporter-like_CS"/>
</dbReference>
<dbReference type="Gene3D" id="3.40.50.300">
    <property type="entry name" value="P-loop containing nucleotide triphosphate hydrolases"/>
    <property type="match status" value="1"/>
</dbReference>
<dbReference type="CDD" id="cd03293">
    <property type="entry name" value="ABC_NrtD_SsuB_transporters"/>
    <property type="match status" value="1"/>
</dbReference>
<protein>
    <submittedName>
        <fullName evidence="6">Nitrate/sulfonate/bicarbonate ABC transporter ATP-binding protein</fullName>
    </submittedName>
</protein>
<comment type="caution">
    <text evidence="6">The sequence shown here is derived from an EMBL/GenBank/DDBJ whole genome shotgun (WGS) entry which is preliminary data.</text>
</comment>
<dbReference type="PANTHER" id="PTHR42788">
    <property type="entry name" value="TAURINE IMPORT ATP-BINDING PROTEIN-RELATED"/>
    <property type="match status" value="1"/>
</dbReference>
<dbReference type="RefSeq" id="WP_188912640.1">
    <property type="nucleotide sequence ID" value="NZ_BMMF01000005.1"/>
</dbReference>
<accession>A0A917Q7Y4</accession>
<dbReference type="GO" id="GO:0016887">
    <property type="term" value="F:ATP hydrolysis activity"/>
    <property type="evidence" value="ECO:0007669"/>
    <property type="project" value="InterPro"/>
</dbReference>
<name>A0A917Q7Y4_9HYPH</name>
<dbReference type="InterPro" id="IPR027417">
    <property type="entry name" value="P-loop_NTPase"/>
</dbReference>
<keyword evidence="2" id="KW-0813">Transport</keyword>
<dbReference type="InterPro" id="IPR050166">
    <property type="entry name" value="ABC_transporter_ATP-bind"/>
</dbReference>
<feature type="domain" description="ABC transporter" evidence="5">
    <location>
        <begin position="21"/>
        <end position="252"/>
    </location>
</feature>
<dbReference type="AlphaFoldDB" id="A0A917Q7Y4"/>